<accession>A0ACC0UVV1</accession>
<dbReference type="Proteomes" id="UP001163324">
    <property type="component" value="Chromosome 7"/>
</dbReference>
<name>A0ACC0UVV1_9HYPO</name>
<sequence>MAGYAYAPPPPPPPPSAQPSRQPSHANASYPQQGHGRGGHGGFRRGGAHNAGPHGGRGGGQQPQPYAPVQHQHHQYGAPAAGWHQQHPHQQPAHQPVPLSAANYHPNYTNQQPYAQASPPSHAHVHAPAPPAHYVQQPAYGSPQYAYQPPPPAPSAQQHWNSQGHSQAPSYGPARPAYGDAGAYNAHAASPHPVVKYDYEPHWPHGSPVYPQDSRPLHFQPGRPPYHSPGPDSGRGGRHGRGRGGGLRGGRKDRQHGDRPRQPGGVKQDNSRDNNQQHQKAHQGVNNSAGKKKRKTTNTLGLTPGIAAEAESESEDDEDEEKTLEQLLGSDSFNVKDIAGFIAERKKNFPTKERVEAQKAAAAAQKDERKAANLERKADRLREQLAKIESTIKRKREPADEGDEMRASDSSDDEPEIMTSKALASTKPTPQQQQAAQKKADITKQCKYYSTGGTCGKKNKCRFVHDDEIRNAAIKDRQANEGRLTIQQRLILNDKEQEDLAVLESIHYLQQKGILQKDRSKEPDTSSTGSTSKGPETGAAVPPKTRLLPAAPASLPPPPPKREPMSNKNVRRSDSTNGTSNGAVHNSSNNSSHSTSQGAPQQQSWLAAPYATSSRGAESDNLP</sequence>
<keyword evidence="2" id="KW-1185">Reference proteome</keyword>
<reference evidence="1" key="1">
    <citation type="submission" date="2022-10" db="EMBL/GenBank/DDBJ databases">
        <title>Complete Genome of Trichothecium roseum strain YXFP-22015, a Plant Pathogen Isolated from Citrus.</title>
        <authorList>
            <person name="Wang Y."/>
            <person name="Zhu L."/>
        </authorList>
    </citation>
    <scope>NUCLEOTIDE SEQUENCE</scope>
    <source>
        <strain evidence="1">YXFP-22015</strain>
    </source>
</reference>
<proteinExistence type="predicted"/>
<protein>
    <submittedName>
        <fullName evidence="1">Uncharacterized protein</fullName>
    </submittedName>
</protein>
<evidence type="ECO:0000313" key="1">
    <source>
        <dbReference type="EMBL" id="KAI9897796.1"/>
    </source>
</evidence>
<gene>
    <name evidence="1" type="ORF">N3K66_007652</name>
</gene>
<comment type="caution">
    <text evidence="1">The sequence shown here is derived from an EMBL/GenBank/DDBJ whole genome shotgun (WGS) entry which is preliminary data.</text>
</comment>
<evidence type="ECO:0000313" key="2">
    <source>
        <dbReference type="Proteomes" id="UP001163324"/>
    </source>
</evidence>
<organism evidence="1 2">
    <name type="scientific">Trichothecium roseum</name>
    <dbReference type="NCBI Taxonomy" id="47278"/>
    <lineage>
        <taxon>Eukaryota</taxon>
        <taxon>Fungi</taxon>
        <taxon>Dikarya</taxon>
        <taxon>Ascomycota</taxon>
        <taxon>Pezizomycotina</taxon>
        <taxon>Sordariomycetes</taxon>
        <taxon>Hypocreomycetidae</taxon>
        <taxon>Hypocreales</taxon>
        <taxon>Hypocreales incertae sedis</taxon>
        <taxon>Trichothecium</taxon>
    </lineage>
</organism>
<dbReference type="EMBL" id="CM047946">
    <property type="protein sequence ID" value="KAI9897796.1"/>
    <property type="molecule type" value="Genomic_DNA"/>
</dbReference>